<keyword evidence="3" id="KW-1185">Reference proteome</keyword>
<evidence type="ECO:0000256" key="1">
    <source>
        <dbReference type="SAM" id="MobiDB-lite"/>
    </source>
</evidence>
<reference evidence="2" key="1">
    <citation type="submission" date="2023-04" db="EMBL/GenBank/DDBJ databases">
        <title>Phytophthora fragariaefolia NBRC 109709.</title>
        <authorList>
            <person name="Ichikawa N."/>
            <person name="Sato H."/>
            <person name="Tonouchi N."/>
        </authorList>
    </citation>
    <scope>NUCLEOTIDE SEQUENCE</scope>
    <source>
        <strain evidence="2">NBRC 109709</strain>
    </source>
</reference>
<organism evidence="2 3">
    <name type="scientific">Phytophthora fragariaefolia</name>
    <dbReference type="NCBI Taxonomy" id="1490495"/>
    <lineage>
        <taxon>Eukaryota</taxon>
        <taxon>Sar</taxon>
        <taxon>Stramenopiles</taxon>
        <taxon>Oomycota</taxon>
        <taxon>Peronosporomycetes</taxon>
        <taxon>Peronosporales</taxon>
        <taxon>Peronosporaceae</taxon>
        <taxon>Phytophthora</taxon>
    </lineage>
</organism>
<proteinExistence type="predicted"/>
<dbReference type="Proteomes" id="UP001165121">
    <property type="component" value="Unassembled WGS sequence"/>
</dbReference>
<dbReference type="EMBL" id="BSXT01000338">
    <property type="protein sequence ID" value="GMF24826.1"/>
    <property type="molecule type" value="Genomic_DNA"/>
</dbReference>
<name>A0A9W6X0M0_9STRA</name>
<evidence type="ECO:0000313" key="3">
    <source>
        <dbReference type="Proteomes" id="UP001165121"/>
    </source>
</evidence>
<protein>
    <submittedName>
        <fullName evidence="2">Unnamed protein product</fullName>
    </submittedName>
</protein>
<comment type="caution">
    <text evidence="2">The sequence shown here is derived from an EMBL/GenBank/DDBJ whole genome shotgun (WGS) entry which is preliminary data.</text>
</comment>
<dbReference type="AlphaFoldDB" id="A0A9W6X0M0"/>
<feature type="region of interest" description="Disordered" evidence="1">
    <location>
        <begin position="1"/>
        <end position="66"/>
    </location>
</feature>
<dbReference type="OrthoDB" id="126374at2759"/>
<gene>
    <name evidence="2" type="ORF">Pfra01_000428200</name>
</gene>
<feature type="compositionally biased region" description="Acidic residues" evidence="1">
    <location>
        <begin position="13"/>
        <end position="27"/>
    </location>
</feature>
<sequence>MGRPLPVGRDLTAELEDDAEGNDDEELGVAPGDRPPLIPRATRNADTPSANRELARLGEEMQSESE</sequence>
<evidence type="ECO:0000313" key="2">
    <source>
        <dbReference type="EMBL" id="GMF24826.1"/>
    </source>
</evidence>
<accession>A0A9W6X0M0</accession>